<dbReference type="Proteomes" id="UP000499080">
    <property type="component" value="Unassembled WGS sequence"/>
</dbReference>
<dbReference type="Gene3D" id="3.30.70.270">
    <property type="match status" value="1"/>
</dbReference>
<proteinExistence type="predicted"/>
<dbReference type="PANTHER" id="PTHR24559:SF435">
    <property type="entry name" value="RIBONUCLEASE H"/>
    <property type="match status" value="1"/>
</dbReference>
<gene>
    <name evidence="1" type="ORF">AVEN_176176_1</name>
    <name evidence="2" type="ORF">AVEN_201252_1</name>
</gene>
<dbReference type="GO" id="GO:0071897">
    <property type="term" value="P:DNA biosynthetic process"/>
    <property type="evidence" value="ECO:0007669"/>
    <property type="project" value="UniProtKB-ARBA"/>
</dbReference>
<dbReference type="EMBL" id="BGPR01072448">
    <property type="protein sequence ID" value="GBO45370.1"/>
    <property type="molecule type" value="Genomic_DNA"/>
</dbReference>
<name>A0A4Y2X8Z8_ARAVE</name>
<evidence type="ECO:0000313" key="3">
    <source>
        <dbReference type="Proteomes" id="UP000499080"/>
    </source>
</evidence>
<evidence type="ECO:0000313" key="1">
    <source>
        <dbReference type="EMBL" id="GBO45142.1"/>
    </source>
</evidence>
<reference evidence="2 3" key="1">
    <citation type="journal article" date="2019" name="Sci. Rep.">
        <title>Orb-weaving spider Araneus ventricosus genome elucidates the spidroin gene catalogue.</title>
        <authorList>
            <person name="Kono N."/>
            <person name="Nakamura H."/>
            <person name="Ohtoshi R."/>
            <person name="Moran D.A.P."/>
            <person name="Shinohara A."/>
            <person name="Yoshida Y."/>
            <person name="Fujiwara M."/>
            <person name="Mori M."/>
            <person name="Tomita M."/>
            <person name="Arakawa K."/>
        </authorList>
    </citation>
    <scope>NUCLEOTIDE SEQUENCE [LARGE SCALE GENOMIC DNA]</scope>
</reference>
<dbReference type="EMBL" id="BGPR01072172">
    <property type="protein sequence ID" value="GBO45142.1"/>
    <property type="molecule type" value="Genomic_DNA"/>
</dbReference>
<protein>
    <submittedName>
        <fullName evidence="2">Uncharacterized protein</fullName>
    </submittedName>
</protein>
<comment type="caution">
    <text evidence="2">The sequence shown here is derived from an EMBL/GenBank/DDBJ whole genome shotgun (WGS) entry which is preliminary data.</text>
</comment>
<dbReference type="AlphaFoldDB" id="A0A4Y2X8Z8"/>
<evidence type="ECO:0000313" key="2">
    <source>
        <dbReference type="EMBL" id="GBO45370.1"/>
    </source>
</evidence>
<keyword evidence="3" id="KW-1185">Reference proteome</keyword>
<dbReference type="InterPro" id="IPR043502">
    <property type="entry name" value="DNA/RNA_pol_sf"/>
</dbReference>
<dbReference type="SUPFAM" id="SSF56672">
    <property type="entry name" value="DNA/RNA polymerases"/>
    <property type="match status" value="1"/>
</dbReference>
<sequence length="171" mass="18663">MVDNGIIEKSLGPLTSPIVLDMKEIGSTRFGVDYRKLNEITIKDSYPVPRIDDTLDALNGSIQCEDSMTAVPIGLANVATWTVRKLNNGSRINELEESPNYFPANQVFMSSRPTVKPLTFDGQTTWTAYKTQFDVVSCANGWTDFVKASQLVTSLRGSAADVLQGIPAGQT</sequence>
<dbReference type="InterPro" id="IPR053134">
    <property type="entry name" value="RNA-dir_DNA_polymerase"/>
</dbReference>
<dbReference type="InterPro" id="IPR043128">
    <property type="entry name" value="Rev_trsase/Diguanyl_cyclase"/>
</dbReference>
<dbReference type="PANTHER" id="PTHR24559">
    <property type="entry name" value="TRANSPOSON TY3-I GAG-POL POLYPROTEIN"/>
    <property type="match status" value="1"/>
</dbReference>
<accession>A0A4Y2X8Z8</accession>
<organism evidence="2 3">
    <name type="scientific">Araneus ventricosus</name>
    <name type="common">Orbweaver spider</name>
    <name type="synonym">Epeira ventricosa</name>
    <dbReference type="NCBI Taxonomy" id="182803"/>
    <lineage>
        <taxon>Eukaryota</taxon>
        <taxon>Metazoa</taxon>
        <taxon>Ecdysozoa</taxon>
        <taxon>Arthropoda</taxon>
        <taxon>Chelicerata</taxon>
        <taxon>Arachnida</taxon>
        <taxon>Araneae</taxon>
        <taxon>Araneomorphae</taxon>
        <taxon>Entelegynae</taxon>
        <taxon>Araneoidea</taxon>
        <taxon>Araneidae</taxon>
        <taxon>Araneus</taxon>
    </lineage>
</organism>
<dbReference type="Gene3D" id="3.10.10.10">
    <property type="entry name" value="HIV Type 1 Reverse Transcriptase, subunit A, domain 1"/>
    <property type="match status" value="1"/>
</dbReference>